<dbReference type="RefSeq" id="WP_002881660.1">
    <property type="nucleotide sequence ID" value="NZ_AMWK01000008.1"/>
</dbReference>
<protein>
    <submittedName>
        <fullName evidence="2">ABC transporter, permease protein</fullName>
    </submittedName>
</protein>
<feature type="transmembrane region" description="Helical" evidence="1">
    <location>
        <begin position="586"/>
        <end position="606"/>
    </location>
</feature>
<dbReference type="OrthoDB" id="401337at2"/>
<keyword evidence="3" id="KW-1185">Reference proteome</keyword>
<dbReference type="eggNOG" id="COG1277">
    <property type="taxonomic scope" value="Bacteria"/>
</dbReference>
<comment type="caution">
    <text evidence="2">The sequence shown here is derived from an EMBL/GenBank/DDBJ whole genome shotgun (WGS) entry which is preliminary data.</text>
</comment>
<sequence>MNTSAIKYSQFTFNTTLKKKNSIIMPILVLIFSLIIGLIFKFLINPKYLDLSTFIYIFAISLMTIIFASIKTLNIFKDMEKEGLELISLSKPISRNNLIFGKLLALIYFGLIWSSILFVSVLISLYGIYSIRNLFLNSLLFFIVGFSTYMLISLLTALICYKLSSKISMTIPLVLFIPLSLGGALLSANATTNVNNAAFYINKQYPLHLAGNEANVEPFFINNQKDELLLVPNGMQNKIFSEEQKQYLEEVMKISNNSSKEWQIYSWLSIPYQLLDIFNHKNINVFETISNYKFSNQDKYVYYNHLDNITYKYKLNKDIKQKKYLTKDSKDENDKKYIVPGLLKSHSIIPNIIDTELIYARENAENPETNFPEDESQFAAENNLVGKIKWDYVYEVLKDLQFNAIAKEFIEEILKKNKAEEISGLVGINQKLFDELSKYINNEDTKVNQYKNNNLTIFNQEAIKEKKLQSEIERKIYFAIAILNFIYFNYHDTDLYEAIIKNPQSDFYGNYQITLKVAGFNYLIGGFSSYESKELIKNDENITNNKKEKRVIKRYELTKSDSNYLFQTTDQLFGITRDKQIVNKNVYFVIWAILITILFGSTFALYKRRDYK</sequence>
<gene>
    <name evidence="2" type="ORF">MALK_4780</name>
</gene>
<evidence type="ECO:0000256" key="1">
    <source>
        <dbReference type="SAM" id="Phobius"/>
    </source>
</evidence>
<evidence type="ECO:0000313" key="2">
    <source>
        <dbReference type="EMBL" id="ENY53871.1"/>
    </source>
</evidence>
<evidence type="ECO:0000313" key="3">
    <source>
        <dbReference type="Proteomes" id="UP000013137"/>
    </source>
</evidence>
<accession>N9UB11</accession>
<feature type="transmembrane region" description="Helical" evidence="1">
    <location>
        <begin position="55"/>
        <end position="76"/>
    </location>
</feature>
<reference evidence="2 3" key="1">
    <citation type="journal article" date="2013" name="Genome Announc.">
        <title>Draft Genome Sequences of Mycoplasma alkalescens, Mycoplasma arginini, and Mycoplasma bovigenitalium, Three Species with Equivocal Pathogenic Status for Cattle.</title>
        <authorList>
            <person name="Manso-Silvan L."/>
            <person name="Tardy F."/>
            <person name="Baranowski E."/>
            <person name="Barre A."/>
            <person name="Blanchard A."/>
            <person name="Breton M."/>
            <person name="Couture C."/>
            <person name="Citti C."/>
            <person name="Dordet-Frisoni E."/>
            <person name="Dupuy V."/>
            <person name="Gaurivaud P."/>
            <person name="Jacob D."/>
            <person name="Lemaitre C."/>
            <person name="Nikolski M."/>
            <person name="Nouvel L.X."/>
            <person name="Poumarat F."/>
            <person name="Thebault P."/>
            <person name="Theil S."/>
            <person name="Thiaucourt F."/>
            <person name="Sirand-Pugnet P."/>
        </authorList>
    </citation>
    <scope>NUCLEOTIDE SEQUENCE [LARGE SCALE GENOMIC DNA]</scope>
    <source>
        <strain evidence="2 3">14918</strain>
    </source>
</reference>
<organism evidence="2 3">
    <name type="scientific">Metamycoplasma alkalescens 14918</name>
    <dbReference type="NCBI Taxonomy" id="1188234"/>
    <lineage>
        <taxon>Bacteria</taxon>
        <taxon>Bacillati</taxon>
        <taxon>Mycoplasmatota</taxon>
        <taxon>Mycoplasmoidales</taxon>
        <taxon>Metamycoplasmataceae</taxon>
        <taxon>Metamycoplasma</taxon>
    </lineage>
</organism>
<keyword evidence="1" id="KW-0472">Membrane</keyword>
<proteinExistence type="predicted"/>
<dbReference type="Proteomes" id="UP000013137">
    <property type="component" value="Unassembled WGS sequence"/>
</dbReference>
<feature type="transmembrane region" description="Helical" evidence="1">
    <location>
        <begin position="21"/>
        <end position="43"/>
    </location>
</feature>
<keyword evidence="1" id="KW-1133">Transmembrane helix</keyword>
<dbReference type="PATRIC" id="fig|1188234.3.peg.454"/>
<dbReference type="AlphaFoldDB" id="N9UB11"/>
<dbReference type="EMBL" id="AMWK01000008">
    <property type="protein sequence ID" value="ENY53871.1"/>
    <property type="molecule type" value="Genomic_DNA"/>
</dbReference>
<feature type="transmembrane region" description="Helical" evidence="1">
    <location>
        <begin position="103"/>
        <end position="129"/>
    </location>
</feature>
<keyword evidence="1" id="KW-0812">Transmembrane</keyword>
<feature type="transmembrane region" description="Helical" evidence="1">
    <location>
        <begin position="167"/>
        <end position="186"/>
    </location>
</feature>
<name>N9UB11_9BACT</name>
<feature type="transmembrane region" description="Helical" evidence="1">
    <location>
        <begin position="135"/>
        <end position="160"/>
    </location>
</feature>